<feature type="domain" description="Anaphase-promoting complex subunit 4-like WD40" evidence="1">
    <location>
        <begin position="22"/>
        <end position="59"/>
    </location>
</feature>
<dbReference type="Proteomes" id="UP000183832">
    <property type="component" value="Unassembled WGS sequence"/>
</dbReference>
<dbReference type="EMBL" id="CVRI01000054">
    <property type="protein sequence ID" value="CRL00332.1"/>
    <property type="molecule type" value="Genomic_DNA"/>
</dbReference>
<gene>
    <name evidence="2" type="ORF">CLUMA_CG013605</name>
</gene>
<dbReference type="STRING" id="568069.A0A1J1IL96"/>
<sequence length="63" mass="7388">MNRSTMKLIGNKKNNRNCIEFMEWSNKMDLIALISDTGEVTINRFKWDMPIKIPPPEEKTSCK</sequence>
<accession>A0A1J1IL96</accession>
<evidence type="ECO:0000313" key="2">
    <source>
        <dbReference type="EMBL" id="CRL00332.1"/>
    </source>
</evidence>
<name>A0A1J1IL96_9DIPT</name>
<proteinExistence type="predicted"/>
<reference evidence="2 3" key="1">
    <citation type="submission" date="2015-04" db="EMBL/GenBank/DDBJ databases">
        <authorList>
            <person name="Syromyatnikov M.Y."/>
            <person name="Popov V.N."/>
        </authorList>
    </citation>
    <scope>NUCLEOTIDE SEQUENCE [LARGE SCALE GENOMIC DNA]</scope>
</reference>
<dbReference type="Pfam" id="PF12894">
    <property type="entry name" value="ANAPC4_WD40"/>
    <property type="match status" value="1"/>
</dbReference>
<dbReference type="AlphaFoldDB" id="A0A1J1IL96"/>
<protein>
    <submittedName>
        <fullName evidence="2">CLUMA_CG013605, isoform A</fullName>
    </submittedName>
</protein>
<keyword evidence="3" id="KW-1185">Reference proteome</keyword>
<evidence type="ECO:0000313" key="3">
    <source>
        <dbReference type="Proteomes" id="UP000183832"/>
    </source>
</evidence>
<dbReference type="InterPro" id="IPR024977">
    <property type="entry name" value="Apc4-like_WD40_dom"/>
</dbReference>
<organism evidence="2 3">
    <name type="scientific">Clunio marinus</name>
    <dbReference type="NCBI Taxonomy" id="568069"/>
    <lineage>
        <taxon>Eukaryota</taxon>
        <taxon>Metazoa</taxon>
        <taxon>Ecdysozoa</taxon>
        <taxon>Arthropoda</taxon>
        <taxon>Hexapoda</taxon>
        <taxon>Insecta</taxon>
        <taxon>Pterygota</taxon>
        <taxon>Neoptera</taxon>
        <taxon>Endopterygota</taxon>
        <taxon>Diptera</taxon>
        <taxon>Nematocera</taxon>
        <taxon>Chironomoidea</taxon>
        <taxon>Chironomidae</taxon>
        <taxon>Clunio</taxon>
    </lineage>
</organism>
<evidence type="ECO:0000259" key="1">
    <source>
        <dbReference type="Pfam" id="PF12894"/>
    </source>
</evidence>
<dbReference type="OrthoDB" id="2110451at2759"/>